<accession>A0A8S2RIE0</accession>
<name>A0A8S2RIE0_9BILA</name>
<protein>
    <submittedName>
        <fullName evidence="2">Uncharacterized protein</fullName>
    </submittedName>
</protein>
<evidence type="ECO:0000313" key="2">
    <source>
        <dbReference type="EMBL" id="CAF4165633.1"/>
    </source>
</evidence>
<dbReference type="AlphaFoldDB" id="A0A8S2RIE0"/>
<dbReference type="EMBL" id="CAJOBI010012481">
    <property type="protein sequence ID" value="CAF4165633.1"/>
    <property type="molecule type" value="Genomic_DNA"/>
</dbReference>
<comment type="caution">
    <text evidence="2">The sequence shown here is derived from an EMBL/GenBank/DDBJ whole genome shotgun (WGS) entry which is preliminary data.</text>
</comment>
<gene>
    <name evidence="2" type="ORF">SMN809_LOCUS20379</name>
</gene>
<feature type="non-terminal residue" evidence="2">
    <location>
        <position position="49"/>
    </location>
</feature>
<dbReference type="Proteomes" id="UP000676336">
    <property type="component" value="Unassembled WGS sequence"/>
</dbReference>
<evidence type="ECO:0000313" key="3">
    <source>
        <dbReference type="Proteomes" id="UP000676336"/>
    </source>
</evidence>
<feature type="region of interest" description="Disordered" evidence="1">
    <location>
        <begin position="1"/>
        <end position="31"/>
    </location>
</feature>
<organism evidence="2 3">
    <name type="scientific">Rotaria magnacalcarata</name>
    <dbReference type="NCBI Taxonomy" id="392030"/>
    <lineage>
        <taxon>Eukaryota</taxon>
        <taxon>Metazoa</taxon>
        <taxon>Spiralia</taxon>
        <taxon>Gnathifera</taxon>
        <taxon>Rotifera</taxon>
        <taxon>Eurotatoria</taxon>
        <taxon>Bdelloidea</taxon>
        <taxon>Philodinida</taxon>
        <taxon>Philodinidae</taxon>
        <taxon>Rotaria</taxon>
    </lineage>
</organism>
<proteinExistence type="predicted"/>
<evidence type="ECO:0000256" key="1">
    <source>
        <dbReference type="SAM" id="MobiDB-lite"/>
    </source>
</evidence>
<reference evidence="2" key="1">
    <citation type="submission" date="2021-02" db="EMBL/GenBank/DDBJ databases">
        <authorList>
            <person name="Nowell W R."/>
        </authorList>
    </citation>
    <scope>NUCLEOTIDE SEQUENCE</scope>
</reference>
<sequence length="49" mass="5638">MLPDKLIKNSPTPLSQQKRHSENEQQQQSQQQLFTNTYSLGQESSFISS</sequence>